<dbReference type="AlphaFoldDB" id="D8PYL2"/>
<keyword evidence="2" id="KW-0472">Membrane</keyword>
<dbReference type="Proteomes" id="UP000007431">
    <property type="component" value="Unassembled WGS sequence"/>
</dbReference>
<evidence type="ECO:0000256" key="1">
    <source>
        <dbReference type="SAM" id="MobiDB-lite"/>
    </source>
</evidence>
<protein>
    <submittedName>
        <fullName evidence="3">Uncharacterized protein</fullName>
    </submittedName>
</protein>
<dbReference type="EMBL" id="GL377304">
    <property type="protein sequence ID" value="EFI98712.1"/>
    <property type="molecule type" value="Genomic_DNA"/>
</dbReference>
<keyword evidence="2" id="KW-1133">Transmembrane helix</keyword>
<reference evidence="3 4" key="1">
    <citation type="journal article" date="2010" name="Nat. Biotechnol.">
        <title>Genome sequence of the model mushroom Schizophyllum commune.</title>
        <authorList>
            <person name="Ohm R.A."/>
            <person name="de Jong J.F."/>
            <person name="Lugones L.G."/>
            <person name="Aerts A."/>
            <person name="Kothe E."/>
            <person name="Stajich J.E."/>
            <person name="de Vries R.P."/>
            <person name="Record E."/>
            <person name="Levasseur A."/>
            <person name="Baker S.E."/>
            <person name="Bartholomew K.A."/>
            <person name="Coutinho P.M."/>
            <person name="Erdmann S."/>
            <person name="Fowler T.J."/>
            <person name="Gathman A.C."/>
            <person name="Lombard V."/>
            <person name="Henrissat B."/>
            <person name="Knabe N."/>
            <person name="Kuees U."/>
            <person name="Lilly W.W."/>
            <person name="Lindquist E."/>
            <person name="Lucas S."/>
            <person name="Magnuson J.K."/>
            <person name="Piumi F."/>
            <person name="Raudaskoski M."/>
            <person name="Salamov A."/>
            <person name="Schmutz J."/>
            <person name="Schwarze F.W.M.R."/>
            <person name="vanKuyk P.A."/>
            <person name="Horton J.S."/>
            <person name="Grigoriev I.V."/>
            <person name="Woesten H.A.B."/>
        </authorList>
    </citation>
    <scope>NUCLEOTIDE SEQUENCE [LARGE SCALE GENOMIC DNA]</scope>
    <source>
        <strain evidence="4">H4-8 / FGSC 9210</strain>
    </source>
</reference>
<dbReference type="HOGENOM" id="CLU_523938_0_0_1"/>
<keyword evidence="4" id="KW-1185">Reference proteome</keyword>
<accession>D8PYL2</accession>
<name>D8PYL2_SCHCM</name>
<organism evidence="4">
    <name type="scientific">Schizophyllum commune (strain H4-8 / FGSC 9210)</name>
    <name type="common">Split gill fungus</name>
    <dbReference type="NCBI Taxonomy" id="578458"/>
    <lineage>
        <taxon>Eukaryota</taxon>
        <taxon>Fungi</taxon>
        <taxon>Dikarya</taxon>
        <taxon>Basidiomycota</taxon>
        <taxon>Agaricomycotina</taxon>
        <taxon>Agaricomycetes</taxon>
        <taxon>Agaricomycetidae</taxon>
        <taxon>Agaricales</taxon>
        <taxon>Schizophyllaceae</taxon>
        <taxon>Schizophyllum</taxon>
    </lineage>
</organism>
<feature type="compositionally biased region" description="Acidic residues" evidence="1">
    <location>
        <begin position="448"/>
        <end position="457"/>
    </location>
</feature>
<proteinExistence type="predicted"/>
<sequence length="520" mass="58286">MATPRYQTLQELIQRMSKETSPSSRQSLSEQIRILATLGAQDLHVLRQNPFDYPPTIAVPLGDIMTDLSTINVVLSMCSLGVESLTDLAIEQVRSLWSEIVMWLDFLHPGNLVLCRNVSLSPLVIVGTSSCMAAALSYIFRWKHRFLDLLGQAPQCYRIAIDLWLRFPIYTQQSDFDENTYTTYDLLAETLPTVFAINGEPPSVVDFIAKEEAMAVVGHRAGRLHRKAMICLKLCAQSRYAEAASMTSNQISAMRFLVKHVLPMPCFPRDFVRDIVHITRLLQGQNQIDNAVAGCRLLEDVWEKAADDRSIIWAINAGIMPVLIAVNREGYLTPTMKIVVKRTVFLPVARALAKKHPEGLELRNGGMQPDLAVPMHEELADRMNIAKDYMASAPIASFYLIPSGSTERATDADADLLRRSPAIETIWTSQMRREWSRYAIGRDPPLPTDEEDDEDENLLSSGDSTPSHPSIAHHLPSIDAESKRTHGGASCMVVCADYWSRRRSGGEHETWRESRDPVAE</sequence>
<dbReference type="InParanoid" id="D8PYL2"/>
<gene>
    <name evidence="3" type="ORF">SCHCODRAFT_233102</name>
</gene>
<evidence type="ECO:0000313" key="3">
    <source>
        <dbReference type="EMBL" id="EFI98712.1"/>
    </source>
</evidence>
<keyword evidence="2" id="KW-0812">Transmembrane</keyword>
<dbReference type="VEuPathDB" id="FungiDB:SCHCODRAFT_02685124"/>
<feature type="transmembrane region" description="Helical" evidence="2">
    <location>
        <begin position="120"/>
        <end position="140"/>
    </location>
</feature>
<evidence type="ECO:0000313" key="4">
    <source>
        <dbReference type="Proteomes" id="UP000007431"/>
    </source>
</evidence>
<feature type="region of interest" description="Disordered" evidence="1">
    <location>
        <begin position="438"/>
        <end position="473"/>
    </location>
</feature>
<feature type="compositionally biased region" description="Polar residues" evidence="1">
    <location>
        <begin position="458"/>
        <end position="468"/>
    </location>
</feature>
<evidence type="ECO:0000256" key="2">
    <source>
        <dbReference type="SAM" id="Phobius"/>
    </source>
</evidence>